<comment type="caution">
    <text evidence="1">The sequence shown here is derived from an EMBL/GenBank/DDBJ whole genome shotgun (WGS) entry which is preliminary data.</text>
</comment>
<name>A0ACB8UPS5_9EURO</name>
<proteinExistence type="predicted"/>
<evidence type="ECO:0000313" key="1">
    <source>
        <dbReference type="EMBL" id="KAI2382702.1"/>
    </source>
</evidence>
<gene>
    <name evidence="1" type="primary">TIM13</name>
    <name evidence="1" type="ORF">LOY88_005798</name>
</gene>
<dbReference type="EMBL" id="JALBCA010000112">
    <property type="protein sequence ID" value="KAI2382702.1"/>
    <property type="molecule type" value="Genomic_DNA"/>
</dbReference>
<protein>
    <submittedName>
        <fullName evidence="1">Protein translocase subunit</fullName>
    </submittedName>
</protein>
<organism evidence="1">
    <name type="scientific">Ophidiomyces ophidiicola</name>
    <dbReference type="NCBI Taxonomy" id="1387563"/>
    <lineage>
        <taxon>Eukaryota</taxon>
        <taxon>Fungi</taxon>
        <taxon>Dikarya</taxon>
        <taxon>Ascomycota</taxon>
        <taxon>Pezizomycotina</taxon>
        <taxon>Eurotiomycetes</taxon>
        <taxon>Eurotiomycetidae</taxon>
        <taxon>Onygenales</taxon>
        <taxon>Onygenaceae</taxon>
        <taxon>Ophidiomyces</taxon>
    </lineage>
</organism>
<sequence length="120" mass="12706">MALSNPFSSSDAPSASRNATSADMKAAVMQQVQAEAALNNARALMEKLNMNCFEKCVPTPPDSSLSSKDQACLKSCMEKYISLWNATNKAYIGRLNREAQSGRLNGDSSFGGFGTSGGSL</sequence>
<accession>A0ACB8UPS5</accession>
<reference evidence="1" key="1">
    <citation type="journal article" date="2022" name="bioRxiv">
        <title>Population genetic analysis of Ophidiomyces ophidiicola, the causative agent of snake fungal disease, indicates recent introductions to the USA.</title>
        <authorList>
            <person name="Ladner J.T."/>
            <person name="Palmer J.M."/>
            <person name="Ettinger C.L."/>
            <person name="Stajich J.E."/>
            <person name="Farrell T.M."/>
            <person name="Glorioso B.M."/>
            <person name="Lawson B."/>
            <person name="Price S.J."/>
            <person name="Stengle A.G."/>
            <person name="Grear D.A."/>
            <person name="Lorch J.M."/>
        </authorList>
    </citation>
    <scope>NUCLEOTIDE SEQUENCE</scope>
    <source>
        <strain evidence="1">NWHC 24266-5</strain>
    </source>
</reference>